<dbReference type="OrthoDB" id="1122364at2"/>
<evidence type="ECO:0008006" key="3">
    <source>
        <dbReference type="Google" id="ProtNLM"/>
    </source>
</evidence>
<protein>
    <recommendedName>
        <fullName evidence="3">Translational machinery protein</fullName>
    </recommendedName>
</protein>
<name>A0A4Z0LBP8_9FLAO</name>
<dbReference type="AlphaFoldDB" id="A0A4Z0LBP8"/>
<accession>A0A4Z0LBP8</accession>
<evidence type="ECO:0000313" key="1">
    <source>
        <dbReference type="EMBL" id="TGD59291.1"/>
    </source>
</evidence>
<organism evidence="1 2">
    <name type="scientific">Flavobacterium humi</name>
    <dbReference type="NCBI Taxonomy" id="2562683"/>
    <lineage>
        <taxon>Bacteria</taxon>
        <taxon>Pseudomonadati</taxon>
        <taxon>Bacteroidota</taxon>
        <taxon>Flavobacteriia</taxon>
        <taxon>Flavobacteriales</taxon>
        <taxon>Flavobacteriaceae</taxon>
        <taxon>Flavobacterium</taxon>
    </lineage>
</organism>
<dbReference type="SUPFAM" id="SSF53137">
    <property type="entry name" value="Translational machinery components"/>
    <property type="match status" value="1"/>
</dbReference>
<proteinExistence type="predicted"/>
<keyword evidence="2" id="KW-1185">Reference proteome</keyword>
<reference evidence="1 2" key="1">
    <citation type="submission" date="2019-04" db="EMBL/GenBank/DDBJ databases">
        <title>Flavobacterium sp. strain DS2-A Genome sequencing and assembly.</title>
        <authorList>
            <person name="Kim I."/>
        </authorList>
    </citation>
    <scope>NUCLEOTIDE SEQUENCE [LARGE SCALE GENOMIC DNA]</scope>
    <source>
        <strain evidence="1 2">DS2-A</strain>
    </source>
</reference>
<sequence length="127" mass="15069">MKIVKKIGLWMDNSIAYIIEFVLEPFQIQTIESEFTPFEKESTPSHSEKHMHHKEQQLQKEYYKKLSEIIMANDEVLLFGPTNAKLELFNILKKDNRFDTIKIEVRQAAQMTPNQKLAFVRDYFSDN</sequence>
<gene>
    <name evidence="1" type="ORF">E4635_04665</name>
</gene>
<dbReference type="Proteomes" id="UP000297407">
    <property type="component" value="Unassembled WGS sequence"/>
</dbReference>
<comment type="caution">
    <text evidence="1">The sequence shown here is derived from an EMBL/GenBank/DDBJ whole genome shotgun (WGS) entry which is preliminary data.</text>
</comment>
<evidence type="ECO:0000313" key="2">
    <source>
        <dbReference type="Proteomes" id="UP000297407"/>
    </source>
</evidence>
<dbReference type="EMBL" id="SRLH01000002">
    <property type="protein sequence ID" value="TGD59291.1"/>
    <property type="molecule type" value="Genomic_DNA"/>
</dbReference>